<dbReference type="PRINTS" id="PR00205">
    <property type="entry name" value="CADHERIN"/>
</dbReference>
<dbReference type="PANTHER" id="PTHR24028">
    <property type="entry name" value="CADHERIN-87A"/>
    <property type="match status" value="1"/>
</dbReference>
<feature type="signal peptide" evidence="10">
    <location>
        <begin position="1"/>
        <end position="15"/>
    </location>
</feature>
<dbReference type="CDD" id="cd11304">
    <property type="entry name" value="Cadherin_repeat"/>
    <property type="match status" value="2"/>
</dbReference>
<dbReference type="PANTHER" id="PTHR24028:SF146">
    <property type="entry name" value="CADHERIN 96CB, ISOFORM D-RELATED"/>
    <property type="match status" value="1"/>
</dbReference>
<dbReference type="Pfam" id="PF08266">
    <property type="entry name" value="Cadherin_2"/>
    <property type="match status" value="1"/>
</dbReference>
<evidence type="ECO:0000256" key="2">
    <source>
        <dbReference type="ARBA" id="ARBA00022692"/>
    </source>
</evidence>
<comment type="caution">
    <text evidence="12">The sequence shown here is derived from an EMBL/GenBank/DDBJ whole genome shotgun (WGS) entry which is preliminary data.</text>
</comment>
<dbReference type="EMBL" id="LUCH01000460">
    <property type="protein sequence ID" value="KAF5405082.1"/>
    <property type="molecule type" value="Genomic_DNA"/>
</dbReference>
<evidence type="ECO:0000256" key="7">
    <source>
        <dbReference type="ARBA" id="ARBA00023136"/>
    </source>
</evidence>
<organism evidence="12 13">
    <name type="scientific">Paragonimus heterotremus</name>
    <dbReference type="NCBI Taxonomy" id="100268"/>
    <lineage>
        <taxon>Eukaryota</taxon>
        <taxon>Metazoa</taxon>
        <taxon>Spiralia</taxon>
        <taxon>Lophotrochozoa</taxon>
        <taxon>Platyhelminthes</taxon>
        <taxon>Trematoda</taxon>
        <taxon>Digenea</taxon>
        <taxon>Plagiorchiida</taxon>
        <taxon>Troglotremata</taxon>
        <taxon>Troglotrematidae</taxon>
        <taxon>Paragonimus</taxon>
    </lineage>
</organism>
<keyword evidence="2" id="KW-0812">Transmembrane</keyword>
<keyword evidence="5" id="KW-0130">Cell adhesion</keyword>
<feature type="domain" description="Cadherin" evidence="11">
    <location>
        <begin position="35"/>
        <end position="209"/>
    </location>
</feature>
<dbReference type="GO" id="GO:0005509">
    <property type="term" value="F:calcium ion binding"/>
    <property type="evidence" value="ECO:0007669"/>
    <property type="project" value="UniProtKB-UniRule"/>
</dbReference>
<keyword evidence="13" id="KW-1185">Reference proteome</keyword>
<dbReference type="PROSITE" id="PS00232">
    <property type="entry name" value="CADHERIN_1"/>
    <property type="match status" value="2"/>
</dbReference>
<comment type="subcellular location">
    <subcellularLocation>
        <location evidence="1">Membrane</location>
        <topology evidence="1">Single-pass membrane protein</topology>
    </subcellularLocation>
</comment>
<dbReference type="InterPro" id="IPR013164">
    <property type="entry name" value="Cadherin_N"/>
</dbReference>
<dbReference type="GO" id="GO:0007156">
    <property type="term" value="P:homophilic cell adhesion via plasma membrane adhesion molecules"/>
    <property type="evidence" value="ECO:0007669"/>
    <property type="project" value="InterPro"/>
</dbReference>
<evidence type="ECO:0000256" key="9">
    <source>
        <dbReference type="PROSITE-ProRule" id="PRU00043"/>
    </source>
</evidence>
<feature type="domain" description="Cadherin" evidence="11">
    <location>
        <begin position="234"/>
        <end position="340"/>
    </location>
</feature>
<evidence type="ECO:0000259" key="11">
    <source>
        <dbReference type="PROSITE" id="PS50268"/>
    </source>
</evidence>
<dbReference type="SUPFAM" id="SSF49313">
    <property type="entry name" value="Cadherin-like"/>
    <property type="match status" value="2"/>
</dbReference>
<dbReference type="GO" id="GO:0005886">
    <property type="term" value="C:plasma membrane"/>
    <property type="evidence" value="ECO:0007669"/>
    <property type="project" value="InterPro"/>
</dbReference>
<evidence type="ECO:0000256" key="10">
    <source>
        <dbReference type="SAM" id="SignalP"/>
    </source>
</evidence>
<feature type="chain" id="PRO_5035259628" description="Cadherin domain-containing protein" evidence="10">
    <location>
        <begin position="16"/>
        <end position="381"/>
    </location>
</feature>
<accession>A0A8J4X336</accession>
<dbReference type="SMART" id="SM00112">
    <property type="entry name" value="CA"/>
    <property type="match status" value="1"/>
</dbReference>
<keyword evidence="7" id="KW-0472">Membrane</keyword>
<dbReference type="AlphaFoldDB" id="A0A8J4X336"/>
<keyword evidence="3" id="KW-0677">Repeat</keyword>
<proteinExistence type="predicted"/>
<evidence type="ECO:0000313" key="13">
    <source>
        <dbReference type="Proteomes" id="UP000748531"/>
    </source>
</evidence>
<dbReference type="InterPro" id="IPR015919">
    <property type="entry name" value="Cadherin-like_sf"/>
</dbReference>
<dbReference type="InterPro" id="IPR002126">
    <property type="entry name" value="Cadherin-like_dom"/>
</dbReference>
<dbReference type="Gene3D" id="2.60.40.60">
    <property type="entry name" value="Cadherins"/>
    <property type="match status" value="3"/>
</dbReference>
<keyword evidence="4 9" id="KW-0106">Calcium</keyword>
<evidence type="ECO:0000256" key="3">
    <source>
        <dbReference type="ARBA" id="ARBA00022737"/>
    </source>
</evidence>
<name>A0A8J4X336_9TREM</name>
<protein>
    <recommendedName>
        <fullName evidence="11">Cadherin domain-containing protein</fullName>
    </recommendedName>
</protein>
<sequence length="381" mass="42107">MLIEWLIFMMVRCGAHHTCTSLTVSGLLRTQRSSTPITLNYKITEESPRGTVVGDVLADLTKSSTLKEAHPSDVRLKIDLTITNWRDRAVQLFALDASTGLMRVVAPPDRESICAPSDTVSSGTGTDMGSLEPAVIEDYGREDALFIYGPVAPDLPCAVDVKVAYRIQYLHSNVSASNEQSSLVSAAKDPGLMTVRIEVIDINDHVPMFPQSRLMTELSELSSQPERTAIDLPTAFDPDAGRNGTVRYWLSDSNTMPTDRSSNYDRTKNPTLSQHLKHSLPFRLVSNPLRLMLTSNLDWETAREYNFIVFAQDHGIPTARIGQLNIHIVVRDENDNIPKFSQPDYFVVINESVLRGSVILELTSKDADSSSNGQVSLSIVS</sequence>
<evidence type="ECO:0000256" key="1">
    <source>
        <dbReference type="ARBA" id="ARBA00004167"/>
    </source>
</evidence>
<evidence type="ECO:0000256" key="5">
    <source>
        <dbReference type="ARBA" id="ARBA00022889"/>
    </source>
</evidence>
<evidence type="ECO:0000313" key="12">
    <source>
        <dbReference type="EMBL" id="KAF5405082.1"/>
    </source>
</evidence>
<dbReference type="InterPro" id="IPR050174">
    <property type="entry name" value="Protocadherin/Cadherin-CA"/>
</dbReference>
<dbReference type="Proteomes" id="UP000748531">
    <property type="component" value="Unassembled WGS sequence"/>
</dbReference>
<dbReference type="PROSITE" id="PS50268">
    <property type="entry name" value="CADHERIN_2"/>
    <property type="match status" value="2"/>
</dbReference>
<gene>
    <name evidence="12" type="ORF">PHET_01388</name>
</gene>
<evidence type="ECO:0000256" key="6">
    <source>
        <dbReference type="ARBA" id="ARBA00022989"/>
    </source>
</evidence>
<reference evidence="12" key="1">
    <citation type="submission" date="2019-05" db="EMBL/GenBank/DDBJ databases">
        <title>Annotation for the trematode Paragonimus heterotremus.</title>
        <authorList>
            <person name="Choi Y.-J."/>
        </authorList>
    </citation>
    <scope>NUCLEOTIDE SEQUENCE</scope>
    <source>
        <strain evidence="12">LC</strain>
    </source>
</reference>
<keyword evidence="6" id="KW-1133">Transmembrane helix</keyword>
<dbReference type="InterPro" id="IPR020894">
    <property type="entry name" value="Cadherin_CS"/>
</dbReference>
<evidence type="ECO:0000256" key="8">
    <source>
        <dbReference type="ARBA" id="ARBA00023180"/>
    </source>
</evidence>
<evidence type="ECO:0000256" key="4">
    <source>
        <dbReference type="ARBA" id="ARBA00022837"/>
    </source>
</evidence>
<keyword evidence="8" id="KW-0325">Glycoprotein</keyword>
<keyword evidence="10" id="KW-0732">Signal</keyword>
<dbReference type="OrthoDB" id="6252479at2759"/>